<keyword evidence="3" id="KW-0645">Protease</keyword>
<proteinExistence type="predicted"/>
<protein>
    <submittedName>
        <fullName evidence="3">Serine aminopeptidase, S33</fullName>
    </submittedName>
</protein>
<reference evidence="3 4" key="1">
    <citation type="submission" date="2019-02" db="EMBL/GenBank/DDBJ databases">
        <title>Closed genome of Sporomusa termitida DSM 4440.</title>
        <authorList>
            <person name="Poehlein A."/>
            <person name="Daniel R."/>
        </authorList>
    </citation>
    <scope>NUCLEOTIDE SEQUENCE [LARGE SCALE GENOMIC DNA]</scope>
    <source>
        <strain evidence="3 4">DSM 4440</strain>
    </source>
</reference>
<name>A0A517DW99_9FIRM</name>
<dbReference type="PANTHER" id="PTHR43358:SF5">
    <property type="entry name" value="EXPORTED PROTEIN"/>
    <property type="match status" value="1"/>
</dbReference>
<dbReference type="Proteomes" id="UP000320776">
    <property type="component" value="Chromosome"/>
</dbReference>
<dbReference type="EMBL" id="CP036259">
    <property type="protein sequence ID" value="QDR81617.1"/>
    <property type="molecule type" value="Genomic_DNA"/>
</dbReference>
<accession>A0A517DW99</accession>
<dbReference type="RefSeq" id="WP_144351091.1">
    <property type="nucleotide sequence ID" value="NZ_CP036259.1"/>
</dbReference>
<dbReference type="InterPro" id="IPR000383">
    <property type="entry name" value="Xaa-Pro-like_dom"/>
</dbReference>
<feature type="transmembrane region" description="Helical" evidence="1">
    <location>
        <begin position="12"/>
        <end position="39"/>
    </location>
</feature>
<dbReference type="KEGG" id="sted:SPTER_30240"/>
<evidence type="ECO:0000313" key="4">
    <source>
        <dbReference type="Proteomes" id="UP000320776"/>
    </source>
</evidence>
<dbReference type="Pfam" id="PF02129">
    <property type="entry name" value="Peptidase_S15"/>
    <property type="match status" value="1"/>
</dbReference>
<dbReference type="PANTHER" id="PTHR43358">
    <property type="entry name" value="ALPHA/BETA-HYDROLASE"/>
    <property type="match status" value="1"/>
</dbReference>
<evidence type="ECO:0000313" key="3">
    <source>
        <dbReference type="EMBL" id="QDR81617.1"/>
    </source>
</evidence>
<organism evidence="3 4">
    <name type="scientific">Sporomusa termitida</name>
    <dbReference type="NCBI Taxonomy" id="2377"/>
    <lineage>
        <taxon>Bacteria</taxon>
        <taxon>Bacillati</taxon>
        <taxon>Bacillota</taxon>
        <taxon>Negativicutes</taxon>
        <taxon>Selenomonadales</taxon>
        <taxon>Sporomusaceae</taxon>
        <taxon>Sporomusa</taxon>
    </lineage>
</organism>
<keyword evidence="1" id="KW-0472">Membrane</keyword>
<evidence type="ECO:0000259" key="2">
    <source>
        <dbReference type="Pfam" id="PF02129"/>
    </source>
</evidence>
<feature type="domain" description="Xaa-Pro dipeptidyl-peptidase-like" evidence="2">
    <location>
        <begin position="107"/>
        <end position="207"/>
    </location>
</feature>
<keyword evidence="3" id="KW-0031">Aminopeptidase</keyword>
<dbReference type="Gene3D" id="3.40.50.1820">
    <property type="entry name" value="alpha/beta hydrolase"/>
    <property type="match status" value="1"/>
</dbReference>
<keyword evidence="1" id="KW-1133">Transmembrane helix</keyword>
<evidence type="ECO:0000256" key="1">
    <source>
        <dbReference type="SAM" id="Phobius"/>
    </source>
</evidence>
<dbReference type="AlphaFoldDB" id="A0A517DW99"/>
<dbReference type="OrthoDB" id="9776685at2"/>
<keyword evidence="4" id="KW-1185">Reference proteome</keyword>
<dbReference type="InterPro" id="IPR052920">
    <property type="entry name" value="DNA-binding_regulatory"/>
</dbReference>
<dbReference type="GO" id="GO:0004177">
    <property type="term" value="F:aminopeptidase activity"/>
    <property type="evidence" value="ECO:0007669"/>
    <property type="project" value="UniProtKB-KW"/>
</dbReference>
<gene>
    <name evidence="3" type="ORF">SPTER_30240</name>
</gene>
<keyword evidence="1" id="KW-0812">Transmembrane</keyword>
<dbReference type="SUPFAM" id="SSF53474">
    <property type="entry name" value="alpha/beta-Hydrolases"/>
    <property type="match status" value="1"/>
</dbReference>
<keyword evidence="3" id="KW-0378">Hydrolase</keyword>
<dbReference type="InterPro" id="IPR029058">
    <property type="entry name" value="AB_hydrolase_fold"/>
</dbReference>
<sequence length="321" mass="35648">MDTALKTHKRKIYYNTAIVLSLLIFITVHSILIFLGIILHNGLSVINTRAEFMHYTNVQSRLKHGLETKGWQPVSLNSQFGYVLEGTFIPNPTPSNKTVIFVHGIAATQAMGLHVLDMYLDRGYNLLIYDSRNHGASGGPCVTWGYYEQYDLDQWVDWLEKKQPDGVIGVHGVSLGAATAVMHSVLNESSGRVQFYVADSAYSDLAKLLEQQLAKHTRSTHLLWIDILINYASLVAYIQSDFAYASIRPVAAMGTVTTPILYLHGEADTLVPVEMSLELANATNGYRELHTFPGIKHGRAVLDSKQEYQAAVAKFLAVIGH</sequence>